<dbReference type="Proteomes" id="UP000186030">
    <property type="component" value="Unassembled WGS sequence"/>
</dbReference>
<name>A0A1Q5SVN5_9BACL</name>
<comment type="caution">
    <text evidence="1">The sequence shown here is derived from an EMBL/GenBank/DDBJ whole genome shotgun (WGS) entry which is preliminary data.</text>
</comment>
<evidence type="ECO:0000313" key="2">
    <source>
        <dbReference type="Proteomes" id="UP000186030"/>
    </source>
</evidence>
<gene>
    <name evidence="1" type="ORF">BRO54_2535</name>
</gene>
<dbReference type="AlphaFoldDB" id="A0A1Q5SVN5"/>
<sequence>MNERESVLHGRFFYEEWRTTAGFSRKRPFPPIENNGFCRFDRQFSL</sequence>
<proteinExistence type="predicted"/>
<dbReference type="EMBL" id="MQMG01000034">
    <property type="protein sequence ID" value="OKO91925.1"/>
    <property type="molecule type" value="Genomic_DNA"/>
</dbReference>
<protein>
    <submittedName>
        <fullName evidence="1">Uncharacterized protein</fullName>
    </submittedName>
</protein>
<evidence type="ECO:0000313" key="1">
    <source>
        <dbReference type="EMBL" id="OKO91925.1"/>
    </source>
</evidence>
<organism evidence="1 2">
    <name type="scientific">Geobacillus proteiniphilus</name>
    <dbReference type="NCBI Taxonomy" id="860353"/>
    <lineage>
        <taxon>Bacteria</taxon>
        <taxon>Bacillati</taxon>
        <taxon>Bacillota</taxon>
        <taxon>Bacilli</taxon>
        <taxon>Bacillales</taxon>
        <taxon>Anoxybacillaceae</taxon>
        <taxon>Geobacillus</taxon>
    </lineage>
</organism>
<accession>A0A1Q5SVN5</accession>
<reference evidence="2" key="2">
    <citation type="submission" date="2017-01" db="EMBL/GenBank/DDBJ databases">
        <title>Genome sequencing and annotation of Geobacillus sp. 1017, a Hydrocarbon-Oxidizing Thermophilic Bacterium Isolated from a Heavy Oil Reservoir (China).</title>
        <authorList>
            <person name="Kadnikov V.V."/>
            <person name="Mardanov A.V."/>
            <person name="Poltaraus A.B."/>
            <person name="Sokolova D.S."/>
            <person name="Semenova E.M."/>
            <person name="Ravin N.V."/>
            <person name="Tourova T.P."/>
            <person name="Nazina T.N."/>
        </authorList>
    </citation>
    <scope>NUCLEOTIDE SEQUENCE [LARGE SCALE GENOMIC DNA]</scope>
    <source>
        <strain evidence="2">1017</strain>
    </source>
</reference>
<reference evidence="1 2" key="1">
    <citation type="submission" date="2016-11" db="EMBL/GenBank/DDBJ databases">
        <authorList>
            <person name="Kadnikov V."/>
            <person name="Nazina T."/>
        </authorList>
    </citation>
    <scope>NUCLEOTIDE SEQUENCE [LARGE SCALE GENOMIC DNA]</scope>
    <source>
        <strain evidence="1 2">1017</strain>
    </source>
</reference>